<protein>
    <submittedName>
        <fullName evidence="1">MoeB/thiF family protein</fullName>
    </submittedName>
</protein>
<sequence>MTHGFNLSDDLVCEGIIGDGCGGGRIFVVQDEKLEAYDPQTESSIALLQDVKNAVKIAKKGCLITIECKNETIRFDLSLLAKVDEEA</sequence>
<reference evidence="1" key="1">
    <citation type="submission" date="2016-10" db="EMBL/GenBank/DDBJ databases">
        <authorList>
            <person name="de Groot N.N."/>
        </authorList>
    </citation>
    <scope>NUCLEOTIDE SEQUENCE</scope>
</reference>
<proteinExistence type="predicted"/>
<dbReference type="EMBL" id="FPHH01000054">
    <property type="protein sequence ID" value="SFV59219.1"/>
    <property type="molecule type" value="Genomic_DNA"/>
</dbReference>
<evidence type="ECO:0000313" key="1">
    <source>
        <dbReference type="EMBL" id="SFV59219.1"/>
    </source>
</evidence>
<gene>
    <name evidence="1" type="ORF">MNB_SM-5-805</name>
</gene>
<dbReference type="AlphaFoldDB" id="A0A1W1C0A0"/>
<accession>A0A1W1C0A0</accession>
<name>A0A1W1C0A0_9ZZZZ</name>
<organism evidence="1">
    <name type="scientific">hydrothermal vent metagenome</name>
    <dbReference type="NCBI Taxonomy" id="652676"/>
    <lineage>
        <taxon>unclassified sequences</taxon>
        <taxon>metagenomes</taxon>
        <taxon>ecological metagenomes</taxon>
    </lineage>
</organism>